<dbReference type="Gene3D" id="3.40.50.150">
    <property type="entry name" value="Vaccinia Virus protein VP39"/>
    <property type="match status" value="1"/>
</dbReference>
<dbReference type="RefSeq" id="WP_075057780.1">
    <property type="nucleotide sequence ID" value="NZ_CP012357.1"/>
</dbReference>
<accession>A0A0K1W0H0</accession>
<dbReference type="InterPro" id="IPR050210">
    <property type="entry name" value="tRNA_Adenine-N(6)_MTase"/>
</dbReference>
<name>A0A0K1W0H0_9MOLU</name>
<dbReference type="GO" id="GO:0032259">
    <property type="term" value="P:methylation"/>
    <property type="evidence" value="ECO:0007669"/>
    <property type="project" value="UniProtKB-KW"/>
</dbReference>
<reference evidence="2 3" key="1">
    <citation type="journal article" date="2015" name="Genome Announc.">
        <title>Complete Genome Sequence of Spiroplasma litorale TN-1T (DSM 21781), a Bacterium Isolated from a Green-Eyed Horsefly (Tabanus nigrovittatus).</title>
        <authorList>
            <person name="Lo W.S."/>
            <person name="Lai Y.C."/>
            <person name="Lien Y.W."/>
            <person name="Wang T.H."/>
            <person name="Kuo C.H."/>
        </authorList>
    </citation>
    <scope>NUCLEOTIDE SEQUENCE [LARGE SCALE GENOMIC DNA]</scope>
    <source>
        <strain evidence="2 3">TN-1</strain>
    </source>
</reference>
<gene>
    <name evidence="2" type="primary">yabB</name>
    <name evidence="2" type="ORF">SLITO_v1c00100</name>
</gene>
<evidence type="ECO:0000259" key="1">
    <source>
        <dbReference type="Pfam" id="PF05175"/>
    </source>
</evidence>
<keyword evidence="2" id="KW-0489">Methyltransferase</keyword>
<dbReference type="Proteomes" id="UP000067476">
    <property type="component" value="Chromosome"/>
</dbReference>
<dbReference type="InterPro" id="IPR002052">
    <property type="entry name" value="DNA_methylase_N6_adenine_CS"/>
</dbReference>
<sequence length="240" mass="27824">MLIKNKLLNYKDLSIWQEKNMFNFCIDSVIIARFLKINNKVKNIVDIGTNNAVIPLILSRYTKANIYGVEIQKKASEIAIKNVYLNNLQSQISIINEDISHYIKDKNNKFDLVYCNPPFFKLNDESKLNEISELTIARHEKKLDLENMLYCSKVLLNNNGRLVFVHVADRFEEIIVSLNKAGFSIKRIQFVSSKKKNTDCKKILIEAKLSKNKGCKILQPLYIHNDDGSYTQETLELFKD</sequence>
<dbReference type="PANTHER" id="PTHR47739:SF1">
    <property type="entry name" value="TRNA1(VAL) (ADENINE(37)-N6)-METHYLTRANSFERASE"/>
    <property type="match status" value="1"/>
</dbReference>
<dbReference type="EMBL" id="CP012357">
    <property type="protein sequence ID" value="AKX33678.1"/>
    <property type="molecule type" value="Genomic_DNA"/>
</dbReference>
<evidence type="ECO:0000313" key="3">
    <source>
        <dbReference type="Proteomes" id="UP000067476"/>
    </source>
</evidence>
<protein>
    <submittedName>
        <fullName evidence="2">Methyltransferase</fullName>
    </submittedName>
</protein>
<dbReference type="GO" id="GO:0003676">
    <property type="term" value="F:nucleic acid binding"/>
    <property type="evidence" value="ECO:0007669"/>
    <property type="project" value="InterPro"/>
</dbReference>
<keyword evidence="3" id="KW-1185">Reference proteome</keyword>
<dbReference type="KEGG" id="sll:SLITO_v1c00100"/>
<organism evidence="2 3">
    <name type="scientific">Spiroplasma litorale</name>
    <dbReference type="NCBI Taxonomy" id="216942"/>
    <lineage>
        <taxon>Bacteria</taxon>
        <taxon>Bacillati</taxon>
        <taxon>Mycoplasmatota</taxon>
        <taxon>Mollicutes</taxon>
        <taxon>Entomoplasmatales</taxon>
        <taxon>Spiroplasmataceae</taxon>
        <taxon>Spiroplasma</taxon>
    </lineage>
</organism>
<dbReference type="GO" id="GO:0008170">
    <property type="term" value="F:N-methyltransferase activity"/>
    <property type="evidence" value="ECO:0007669"/>
    <property type="project" value="UniProtKB-ARBA"/>
</dbReference>
<dbReference type="OrthoDB" id="9777257at2"/>
<dbReference type="InterPro" id="IPR007848">
    <property type="entry name" value="Small_mtfrase_dom"/>
</dbReference>
<evidence type="ECO:0000313" key="2">
    <source>
        <dbReference type="EMBL" id="AKX33678.1"/>
    </source>
</evidence>
<dbReference type="Pfam" id="PF05175">
    <property type="entry name" value="MTS"/>
    <property type="match status" value="1"/>
</dbReference>
<dbReference type="GO" id="GO:0008757">
    <property type="term" value="F:S-adenosylmethionine-dependent methyltransferase activity"/>
    <property type="evidence" value="ECO:0007669"/>
    <property type="project" value="UniProtKB-ARBA"/>
</dbReference>
<feature type="domain" description="Methyltransferase small" evidence="1">
    <location>
        <begin position="35"/>
        <end position="124"/>
    </location>
</feature>
<dbReference type="SUPFAM" id="SSF53335">
    <property type="entry name" value="S-adenosyl-L-methionine-dependent methyltransferases"/>
    <property type="match status" value="1"/>
</dbReference>
<keyword evidence="2" id="KW-0808">Transferase</keyword>
<dbReference type="PANTHER" id="PTHR47739">
    <property type="entry name" value="TRNA1(VAL) (ADENINE(37)-N6)-METHYLTRANSFERASE"/>
    <property type="match status" value="1"/>
</dbReference>
<dbReference type="InterPro" id="IPR029063">
    <property type="entry name" value="SAM-dependent_MTases_sf"/>
</dbReference>
<dbReference type="PROSITE" id="PS00092">
    <property type="entry name" value="N6_MTASE"/>
    <property type="match status" value="1"/>
</dbReference>
<dbReference type="STRING" id="216942.SLITO_v1c00100"/>
<proteinExistence type="predicted"/>
<dbReference type="PATRIC" id="fig|216942.3.peg.10"/>
<dbReference type="AlphaFoldDB" id="A0A0K1W0H0"/>
<dbReference type="CDD" id="cd02440">
    <property type="entry name" value="AdoMet_MTases"/>
    <property type="match status" value="1"/>
</dbReference>